<reference evidence="3" key="1">
    <citation type="submission" date="2016-11" db="UniProtKB">
        <authorList>
            <consortium name="WormBaseParasite"/>
        </authorList>
    </citation>
    <scope>IDENTIFICATION</scope>
</reference>
<evidence type="ECO:0000313" key="2">
    <source>
        <dbReference type="Proteomes" id="UP000095283"/>
    </source>
</evidence>
<accession>A0A1I7WT35</accession>
<name>A0A1I7WT35_HETBA</name>
<dbReference type="Proteomes" id="UP000095283">
    <property type="component" value="Unplaced"/>
</dbReference>
<sequence>MFGDKSVNIESQGILHLLISLSLRVDPFFFTFLRISYLTYFLSLNSSD</sequence>
<keyword evidence="1" id="KW-0812">Transmembrane</keyword>
<evidence type="ECO:0000313" key="3">
    <source>
        <dbReference type="WBParaSite" id="Hba_08305"/>
    </source>
</evidence>
<dbReference type="WBParaSite" id="Hba_08305">
    <property type="protein sequence ID" value="Hba_08305"/>
    <property type="gene ID" value="Hba_08305"/>
</dbReference>
<keyword evidence="2" id="KW-1185">Reference proteome</keyword>
<keyword evidence="1" id="KW-0472">Membrane</keyword>
<dbReference type="AlphaFoldDB" id="A0A1I7WT35"/>
<organism evidence="2 3">
    <name type="scientific">Heterorhabditis bacteriophora</name>
    <name type="common">Entomopathogenic nematode worm</name>
    <dbReference type="NCBI Taxonomy" id="37862"/>
    <lineage>
        <taxon>Eukaryota</taxon>
        <taxon>Metazoa</taxon>
        <taxon>Ecdysozoa</taxon>
        <taxon>Nematoda</taxon>
        <taxon>Chromadorea</taxon>
        <taxon>Rhabditida</taxon>
        <taxon>Rhabditina</taxon>
        <taxon>Rhabditomorpha</taxon>
        <taxon>Strongyloidea</taxon>
        <taxon>Heterorhabditidae</taxon>
        <taxon>Heterorhabditis</taxon>
    </lineage>
</organism>
<proteinExistence type="predicted"/>
<evidence type="ECO:0000256" key="1">
    <source>
        <dbReference type="SAM" id="Phobius"/>
    </source>
</evidence>
<feature type="transmembrane region" description="Helical" evidence="1">
    <location>
        <begin position="21"/>
        <end position="42"/>
    </location>
</feature>
<keyword evidence="1" id="KW-1133">Transmembrane helix</keyword>
<protein>
    <submittedName>
        <fullName evidence="3">Uncharacterized protein</fullName>
    </submittedName>
</protein>